<dbReference type="PANTHER" id="PTHR35098">
    <property type="entry name" value="EXPRESSED PROTEIN"/>
    <property type="match status" value="1"/>
</dbReference>
<evidence type="ECO:0000256" key="1">
    <source>
        <dbReference type="SAM" id="MobiDB-lite"/>
    </source>
</evidence>
<dbReference type="GO" id="GO:0010115">
    <property type="term" value="P:regulation of abscisic acid biosynthetic process"/>
    <property type="evidence" value="ECO:0007669"/>
    <property type="project" value="InterPro"/>
</dbReference>
<dbReference type="FunCoup" id="A0A2R6RFK5">
    <property type="interactions" value="967"/>
</dbReference>
<organism evidence="2 3">
    <name type="scientific">Actinidia chinensis var. chinensis</name>
    <name type="common">Chinese soft-hair kiwi</name>
    <dbReference type="NCBI Taxonomy" id="1590841"/>
    <lineage>
        <taxon>Eukaryota</taxon>
        <taxon>Viridiplantae</taxon>
        <taxon>Streptophyta</taxon>
        <taxon>Embryophyta</taxon>
        <taxon>Tracheophyta</taxon>
        <taxon>Spermatophyta</taxon>
        <taxon>Magnoliopsida</taxon>
        <taxon>eudicotyledons</taxon>
        <taxon>Gunneridae</taxon>
        <taxon>Pentapetalae</taxon>
        <taxon>asterids</taxon>
        <taxon>Ericales</taxon>
        <taxon>Actinidiaceae</taxon>
        <taxon>Actinidia</taxon>
    </lineage>
</organism>
<accession>A0A2R6RFK5</accession>
<protein>
    <submittedName>
        <fullName evidence="2">Nodulin-related protein</fullName>
    </submittedName>
</protein>
<dbReference type="STRING" id="1590841.A0A2R6RFK5"/>
<gene>
    <name evidence="2" type="ORF">CEY00_Acc06374</name>
</gene>
<proteinExistence type="predicted"/>
<dbReference type="AlphaFoldDB" id="A0A2R6RFK5"/>
<dbReference type="InterPro" id="IPR040294">
    <property type="entry name" value="Nodulin-rel_1/2"/>
</dbReference>
<feature type="region of interest" description="Disordered" evidence="1">
    <location>
        <begin position="78"/>
        <end position="123"/>
    </location>
</feature>
<dbReference type="OMA" id="KMAQGST"/>
<feature type="compositionally biased region" description="Basic and acidic residues" evidence="1">
    <location>
        <begin position="109"/>
        <end position="123"/>
    </location>
</feature>
<dbReference type="Gramene" id="PSS28813">
    <property type="protein sequence ID" value="PSS28813"/>
    <property type="gene ID" value="CEY00_Acc06374"/>
</dbReference>
<dbReference type="GO" id="GO:0009408">
    <property type="term" value="P:response to heat"/>
    <property type="evidence" value="ECO:0007669"/>
    <property type="project" value="InterPro"/>
</dbReference>
<comment type="caution">
    <text evidence="2">The sequence shown here is derived from an EMBL/GenBank/DDBJ whole genome shotgun (WGS) entry which is preliminary data.</text>
</comment>
<reference evidence="3" key="2">
    <citation type="journal article" date="2018" name="BMC Genomics">
        <title>A manually annotated Actinidia chinensis var. chinensis (kiwifruit) genome highlights the challenges associated with draft genomes and gene prediction in plants.</title>
        <authorList>
            <person name="Pilkington S.M."/>
            <person name="Crowhurst R."/>
            <person name="Hilario E."/>
            <person name="Nardozza S."/>
            <person name="Fraser L."/>
            <person name="Peng Y."/>
            <person name="Gunaseelan K."/>
            <person name="Simpson R."/>
            <person name="Tahir J."/>
            <person name="Deroles S.C."/>
            <person name="Templeton K."/>
            <person name="Luo Z."/>
            <person name="Davy M."/>
            <person name="Cheng C."/>
            <person name="McNeilage M."/>
            <person name="Scaglione D."/>
            <person name="Liu Y."/>
            <person name="Zhang Q."/>
            <person name="Datson P."/>
            <person name="De Silva N."/>
            <person name="Gardiner S.E."/>
            <person name="Bassett H."/>
            <person name="Chagne D."/>
            <person name="McCallum J."/>
            <person name="Dzierzon H."/>
            <person name="Deng C."/>
            <person name="Wang Y.Y."/>
            <person name="Barron L."/>
            <person name="Manako K."/>
            <person name="Bowen J."/>
            <person name="Foster T.M."/>
            <person name="Erridge Z.A."/>
            <person name="Tiffin H."/>
            <person name="Waite C.N."/>
            <person name="Davies K.M."/>
            <person name="Grierson E.P."/>
            <person name="Laing W.A."/>
            <person name="Kirk R."/>
            <person name="Chen X."/>
            <person name="Wood M."/>
            <person name="Montefiori M."/>
            <person name="Brummell D.A."/>
            <person name="Schwinn K.E."/>
            <person name="Catanach A."/>
            <person name="Fullerton C."/>
            <person name="Li D."/>
            <person name="Meiyalaghan S."/>
            <person name="Nieuwenhuizen N."/>
            <person name="Read N."/>
            <person name="Prakash R."/>
            <person name="Hunter D."/>
            <person name="Zhang H."/>
            <person name="McKenzie M."/>
            <person name="Knabel M."/>
            <person name="Harris A."/>
            <person name="Allan A.C."/>
            <person name="Gleave A."/>
            <person name="Chen A."/>
            <person name="Janssen B.J."/>
            <person name="Plunkett B."/>
            <person name="Ampomah-Dwamena C."/>
            <person name="Voogd C."/>
            <person name="Leif D."/>
            <person name="Lafferty D."/>
            <person name="Souleyre E.J.F."/>
            <person name="Varkonyi-Gasic E."/>
            <person name="Gambi F."/>
            <person name="Hanley J."/>
            <person name="Yao J.L."/>
            <person name="Cheung J."/>
            <person name="David K.M."/>
            <person name="Warren B."/>
            <person name="Marsh K."/>
            <person name="Snowden K.C."/>
            <person name="Lin-Wang K."/>
            <person name="Brian L."/>
            <person name="Martinez-Sanchez M."/>
            <person name="Wang M."/>
            <person name="Ileperuma N."/>
            <person name="Macnee N."/>
            <person name="Campin R."/>
            <person name="McAtee P."/>
            <person name="Drummond R.S.M."/>
            <person name="Espley R.V."/>
            <person name="Ireland H.S."/>
            <person name="Wu R."/>
            <person name="Atkinson R.G."/>
            <person name="Karunairetnam S."/>
            <person name="Bulley S."/>
            <person name="Chunkath S."/>
            <person name="Hanley Z."/>
            <person name="Storey R."/>
            <person name="Thrimawithana A.H."/>
            <person name="Thomson S."/>
            <person name="David C."/>
            <person name="Testolin R."/>
            <person name="Huang H."/>
            <person name="Hellens R.P."/>
            <person name="Schaffer R.J."/>
        </authorList>
    </citation>
    <scope>NUCLEOTIDE SEQUENCE [LARGE SCALE GENOMIC DNA]</scope>
    <source>
        <strain evidence="3">cv. Red5</strain>
    </source>
</reference>
<feature type="region of interest" description="Disordered" evidence="1">
    <location>
        <begin position="1"/>
        <end position="47"/>
    </location>
</feature>
<reference evidence="2 3" key="1">
    <citation type="submission" date="2017-07" db="EMBL/GenBank/DDBJ databases">
        <title>An improved, manually edited Actinidia chinensis var. chinensis (kiwifruit) genome highlights the challenges associated with draft genomes and gene prediction in plants.</title>
        <authorList>
            <person name="Pilkington S."/>
            <person name="Crowhurst R."/>
            <person name="Hilario E."/>
            <person name="Nardozza S."/>
            <person name="Fraser L."/>
            <person name="Peng Y."/>
            <person name="Gunaseelan K."/>
            <person name="Simpson R."/>
            <person name="Tahir J."/>
            <person name="Deroles S."/>
            <person name="Templeton K."/>
            <person name="Luo Z."/>
            <person name="Davy M."/>
            <person name="Cheng C."/>
            <person name="Mcneilage M."/>
            <person name="Scaglione D."/>
            <person name="Liu Y."/>
            <person name="Zhang Q."/>
            <person name="Datson P."/>
            <person name="De Silva N."/>
            <person name="Gardiner S."/>
            <person name="Bassett H."/>
            <person name="Chagne D."/>
            <person name="Mccallum J."/>
            <person name="Dzierzon H."/>
            <person name="Deng C."/>
            <person name="Wang Y.-Y."/>
            <person name="Barron N."/>
            <person name="Manako K."/>
            <person name="Bowen J."/>
            <person name="Foster T."/>
            <person name="Erridge Z."/>
            <person name="Tiffin H."/>
            <person name="Waite C."/>
            <person name="Davies K."/>
            <person name="Grierson E."/>
            <person name="Laing W."/>
            <person name="Kirk R."/>
            <person name="Chen X."/>
            <person name="Wood M."/>
            <person name="Montefiori M."/>
            <person name="Brummell D."/>
            <person name="Schwinn K."/>
            <person name="Catanach A."/>
            <person name="Fullerton C."/>
            <person name="Li D."/>
            <person name="Meiyalaghan S."/>
            <person name="Nieuwenhuizen N."/>
            <person name="Read N."/>
            <person name="Prakash R."/>
            <person name="Hunter D."/>
            <person name="Zhang H."/>
            <person name="Mckenzie M."/>
            <person name="Knabel M."/>
            <person name="Harris A."/>
            <person name="Allan A."/>
            <person name="Chen A."/>
            <person name="Janssen B."/>
            <person name="Plunkett B."/>
            <person name="Dwamena C."/>
            <person name="Voogd C."/>
            <person name="Leif D."/>
            <person name="Lafferty D."/>
            <person name="Souleyre E."/>
            <person name="Varkonyi-Gasic E."/>
            <person name="Gambi F."/>
            <person name="Hanley J."/>
            <person name="Yao J.-L."/>
            <person name="Cheung J."/>
            <person name="David K."/>
            <person name="Warren B."/>
            <person name="Marsh K."/>
            <person name="Snowden K."/>
            <person name="Lin-Wang K."/>
            <person name="Brian L."/>
            <person name="Martinez-Sanchez M."/>
            <person name="Wang M."/>
            <person name="Ileperuma N."/>
            <person name="Macnee N."/>
            <person name="Campin R."/>
            <person name="Mcatee P."/>
            <person name="Drummond R."/>
            <person name="Espley R."/>
            <person name="Ireland H."/>
            <person name="Wu R."/>
            <person name="Atkinson R."/>
            <person name="Karunairetnam S."/>
            <person name="Bulley S."/>
            <person name="Chunkath S."/>
            <person name="Hanley Z."/>
            <person name="Storey R."/>
            <person name="Thrimawithana A."/>
            <person name="Thomson S."/>
            <person name="David C."/>
            <person name="Testolin R."/>
        </authorList>
    </citation>
    <scope>NUCLEOTIDE SEQUENCE [LARGE SCALE GENOMIC DNA]</scope>
    <source>
        <strain evidence="3">cv. Red5</strain>
        <tissue evidence="2">Young leaf</tissue>
    </source>
</reference>
<sequence>MDPTPDNKTGDGHHRQPPSSSELFSSAKLVADAATGKGSETVDKDKVSRAAEDLLDAASHYGKLEEKGYGGYVEKAETYLHQENSSHSTDTTPATAGEGAGGATTHAPSKPDGDDEKSVGGHGDYFKMAEGFLKKH</sequence>
<keyword evidence="3" id="KW-1185">Reference proteome</keyword>
<dbReference type="EMBL" id="NKQK01000006">
    <property type="protein sequence ID" value="PSS28813.1"/>
    <property type="molecule type" value="Genomic_DNA"/>
</dbReference>
<dbReference type="PANTHER" id="PTHR35098:SF1">
    <property type="entry name" value="NODULIN-RELATED PROTEIN 2"/>
    <property type="match status" value="1"/>
</dbReference>
<dbReference type="InParanoid" id="A0A2R6RFK5"/>
<name>A0A2R6RFK5_ACTCC</name>
<dbReference type="OrthoDB" id="10325758at2759"/>
<evidence type="ECO:0000313" key="3">
    <source>
        <dbReference type="Proteomes" id="UP000241394"/>
    </source>
</evidence>
<dbReference type="Proteomes" id="UP000241394">
    <property type="component" value="Chromosome LG6"/>
</dbReference>
<evidence type="ECO:0000313" key="2">
    <source>
        <dbReference type="EMBL" id="PSS28813.1"/>
    </source>
</evidence>